<dbReference type="SUPFAM" id="SSF56112">
    <property type="entry name" value="Protein kinase-like (PK-like)"/>
    <property type="match status" value="1"/>
</dbReference>
<dbReference type="KEGG" id="sna:Snas_1346"/>
<evidence type="ECO:0000256" key="2">
    <source>
        <dbReference type="ARBA" id="ARBA00022527"/>
    </source>
</evidence>
<sequence>MKSGQLLGDRYRLGDRLGFGGMGSVWRAADTQLGRTVAIKVLRPDLAEDAEYRHRFLREARTLAALDVPGIVRIHDWCEETDAEGRTRCYIVIDFVEGQSLAALLEERVRLDVDTTMDIVRQTAEALHAAHTAGIVHRDVKPGNIIIGSAGRVTLVDFGIAYSPTQDPLTEAGEVVGTPSYISPEYLTGGELTPASDVYSLGIVAYQCLAGRLPYSGTTGKVIAGHLDPQPPTLPQGTAPSEVARVVTRCLAREPGERFTSAAALAQACREPGSLPRDWRISRRLAVVAAAVAILLVAGGIVFVLPLLSDDTGSASADDPETSQSRSESGAASSASKSSKKPDDPKEGKKSESGKPAKDGGEADPAPGDFSPLASAYSGMCIGVASEAKTEGAKIIQWGLSWETDCDQGNEQWSWVGGYGKDRGSFKIVNQNSGMCLASNGNAAGAEIVQQECRDSDGEQVWQRTHSDTKNGWDYYWLIRNEAADLCMDNQGKSEESVPMILGQCVEANTQQFRVPA</sequence>
<keyword evidence="6 9" id="KW-0067">ATP-binding</keyword>
<feature type="compositionally biased region" description="Basic and acidic residues" evidence="10">
    <location>
        <begin position="340"/>
        <end position="361"/>
    </location>
</feature>
<dbReference type="InterPro" id="IPR000719">
    <property type="entry name" value="Prot_kinase_dom"/>
</dbReference>
<dbReference type="EC" id="2.7.11.1" evidence="1"/>
<dbReference type="Gene3D" id="2.80.10.50">
    <property type="match status" value="1"/>
</dbReference>
<evidence type="ECO:0000256" key="6">
    <source>
        <dbReference type="ARBA" id="ARBA00022840"/>
    </source>
</evidence>
<evidence type="ECO:0000313" key="13">
    <source>
        <dbReference type="EMBL" id="ADD41054.1"/>
    </source>
</evidence>
<evidence type="ECO:0000256" key="1">
    <source>
        <dbReference type="ARBA" id="ARBA00012513"/>
    </source>
</evidence>
<feature type="transmembrane region" description="Helical" evidence="11">
    <location>
        <begin position="285"/>
        <end position="308"/>
    </location>
</feature>
<feature type="binding site" evidence="9">
    <location>
        <position position="40"/>
    </location>
    <ligand>
        <name>ATP</name>
        <dbReference type="ChEBI" id="CHEBI:30616"/>
    </ligand>
</feature>
<keyword evidence="4 9" id="KW-0547">Nucleotide-binding</keyword>
<gene>
    <name evidence="13" type="ordered locus">Snas_1346</name>
</gene>
<keyword evidence="11" id="KW-0472">Membrane</keyword>
<dbReference type="STRING" id="446470.Snas_1346"/>
<dbReference type="CDD" id="cd00161">
    <property type="entry name" value="beta-trefoil_Ricin-like"/>
    <property type="match status" value="1"/>
</dbReference>
<keyword evidence="5 13" id="KW-0418">Kinase</keyword>
<dbReference type="eggNOG" id="COG0515">
    <property type="taxonomic scope" value="Bacteria"/>
</dbReference>
<dbReference type="AlphaFoldDB" id="D3PUA8"/>
<feature type="region of interest" description="Disordered" evidence="10">
    <location>
        <begin position="312"/>
        <end position="370"/>
    </location>
</feature>
<dbReference type="EMBL" id="CP001778">
    <property type="protein sequence ID" value="ADD41054.1"/>
    <property type="molecule type" value="Genomic_DNA"/>
</dbReference>
<dbReference type="PROSITE" id="PS00107">
    <property type="entry name" value="PROTEIN_KINASE_ATP"/>
    <property type="match status" value="1"/>
</dbReference>
<accession>D3PUA8</accession>
<evidence type="ECO:0000256" key="7">
    <source>
        <dbReference type="ARBA" id="ARBA00047899"/>
    </source>
</evidence>
<dbReference type="GO" id="GO:0004674">
    <property type="term" value="F:protein serine/threonine kinase activity"/>
    <property type="evidence" value="ECO:0007669"/>
    <property type="project" value="UniProtKB-KW"/>
</dbReference>
<dbReference type="InterPro" id="IPR011009">
    <property type="entry name" value="Kinase-like_dom_sf"/>
</dbReference>
<dbReference type="Pfam" id="PF00069">
    <property type="entry name" value="Pkinase"/>
    <property type="match status" value="1"/>
</dbReference>
<reference evidence="13 14" key="1">
    <citation type="journal article" date="2009" name="Stand. Genomic Sci.">
        <title>Complete genome sequence of Stackebrandtia nassauensis type strain (LLR-40K-21).</title>
        <authorList>
            <person name="Munk C."/>
            <person name="Lapidus A."/>
            <person name="Copeland A."/>
            <person name="Jando M."/>
            <person name="Mayilraj S."/>
            <person name="Glavina Del Rio T."/>
            <person name="Nolan M."/>
            <person name="Chen F."/>
            <person name="Lucas S."/>
            <person name="Tice H."/>
            <person name="Cheng J.F."/>
            <person name="Han C."/>
            <person name="Detter J.C."/>
            <person name="Bruce D."/>
            <person name="Goodwin L."/>
            <person name="Chain P."/>
            <person name="Pitluck S."/>
            <person name="Goker M."/>
            <person name="Ovchinikova G."/>
            <person name="Pati A."/>
            <person name="Ivanova N."/>
            <person name="Mavromatis K."/>
            <person name="Chen A."/>
            <person name="Palaniappan K."/>
            <person name="Land M."/>
            <person name="Hauser L."/>
            <person name="Chang Y.J."/>
            <person name="Jeffries C.D."/>
            <person name="Bristow J."/>
            <person name="Eisen J.A."/>
            <person name="Markowitz V."/>
            <person name="Hugenholtz P."/>
            <person name="Kyrpides N.C."/>
            <person name="Klenk H.P."/>
        </authorList>
    </citation>
    <scope>NUCLEOTIDE SEQUENCE [LARGE SCALE GENOMIC DNA]</scope>
    <source>
        <strain evidence="14">DSM 44728 / CIP 108903 / NRRL B-16338 / NBRC 102104 / LLR-40K-21</strain>
    </source>
</reference>
<evidence type="ECO:0000256" key="11">
    <source>
        <dbReference type="SAM" id="Phobius"/>
    </source>
</evidence>
<dbReference type="Gene3D" id="3.30.200.20">
    <property type="entry name" value="Phosphorylase Kinase, domain 1"/>
    <property type="match status" value="1"/>
</dbReference>
<dbReference type="InterPro" id="IPR017441">
    <property type="entry name" value="Protein_kinase_ATP_BS"/>
</dbReference>
<proteinExistence type="predicted"/>
<evidence type="ECO:0000256" key="5">
    <source>
        <dbReference type="ARBA" id="ARBA00022777"/>
    </source>
</evidence>
<evidence type="ECO:0000256" key="9">
    <source>
        <dbReference type="PROSITE-ProRule" id="PRU10141"/>
    </source>
</evidence>
<dbReference type="InterPro" id="IPR035992">
    <property type="entry name" value="Ricin_B-like_lectins"/>
</dbReference>
<evidence type="ECO:0000256" key="10">
    <source>
        <dbReference type="SAM" id="MobiDB-lite"/>
    </source>
</evidence>
<evidence type="ECO:0000313" key="14">
    <source>
        <dbReference type="Proteomes" id="UP000000844"/>
    </source>
</evidence>
<organism evidence="13 14">
    <name type="scientific">Stackebrandtia nassauensis (strain DSM 44728 / CIP 108903 / NRRL B-16338 / NBRC 102104 / LLR-40K-21)</name>
    <dbReference type="NCBI Taxonomy" id="446470"/>
    <lineage>
        <taxon>Bacteria</taxon>
        <taxon>Bacillati</taxon>
        <taxon>Actinomycetota</taxon>
        <taxon>Actinomycetes</taxon>
        <taxon>Glycomycetales</taxon>
        <taxon>Glycomycetaceae</taxon>
        <taxon>Stackebrandtia</taxon>
    </lineage>
</organism>
<dbReference type="InterPro" id="IPR000772">
    <property type="entry name" value="Ricin_B_lectin"/>
</dbReference>
<comment type="catalytic activity">
    <reaction evidence="7">
        <text>L-threonyl-[protein] + ATP = O-phospho-L-threonyl-[protein] + ADP + H(+)</text>
        <dbReference type="Rhea" id="RHEA:46608"/>
        <dbReference type="Rhea" id="RHEA-COMP:11060"/>
        <dbReference type="Rhea" id="RHEA-COMP:11605"/>
        <dbReference type="ChEBI" id="CHEBI:15378"/>
        <dbReference type="ChEBI" id="CHEBI:30013"/>
        <dbReference type="ChEBI" id="CHEBI:30616"/>
        <dbReference type="ChEBI" id="CHEBI:61977"/>
        <dbReference type="ChEBI" id="CHEBI:456216"/>
        <dbReference type="EC" id="2.7.11.1"/>
    </reaction>
</comment>
<keyword evidence="11" id="KW-1133">Transmembrane helix</keyword>
<comment type="catalytic activity">
    <reaction evidence="8">
        <text>L-seryl-[protein] + ATP = O-phospho-L-seryl-[protein] + ADP + H(+)</text>
        <dbReference type="Rhea" id="RHEA:17989"/>
        <dbReference type="Rhea" id="RHEA-COMP:9863"/>
        <dbReference type="Rhea" id="RHEA-COMP:11604"/>
        <dbReference type="ChEBI" id="CHEBI:15378"/>
        <dbReference type="ChEBI" id="CHEBI:29999"/>
        <dbReference type="ChEBI" id="CHEBI:30616"/>
        <dbReference type="ChEBI" id="CHEBI:83421"/>
        <dbReference type="ChEBI" id="CHEBI:456216"/>
        <dbReference type="EC" id="2.7.11.1"/>
    </reaction>
</comment>
<feature type="domain" description="Protein kinase" evidence="12">
    <location>
        <begin position="11"/>
        <end position="274"/>
    </location>
</feature>
<dbReference type="SMART" id="SM00220">
    <property type="entry name" value="S_TKc"/>
    <property type="match status" value="1"/>
</dbReference>
<dbReference type="PANTHER" id="PTHR43289:SF6">
    <property type="entry name" value="SERINE_THREONINE-PROTEIN KINASE NEKL-3"/>
    <property type="match status" value="1"/>
</dbReference>
<name>D3PUA8_STANL</name>
<dbReference type="PROSITE" id="PS50011">
    <property type="entry name" value="PROTEIN_KINASE_DOM"/>
    <property type="match status" value="1"/>
</dbReference>
<keyword evidence="2 13" id="KW-0723">Serine/threonine-protein kinase</keyword>
<dbReference type="FunFam" id="3.30.200.20:FF:000035">
    <property type="entry name" value="Serine/threonine protein kinase Stk1"/>
    <property type="match status" value="1"/>
</dbReference>
<evidence type="ECO:0000256" key="8">
    <source>
        <dbReference type="ARBA" id="ARBA00048679"/>
    </source>
</evidence>
<dbReference type="PROSITE" id="PS50231">
    <property type="entry name" value="RICIN_B_LECTIN"/>
    <property type="match status" value="1"/>
</dbReference>
<dbReference type="PROSITE" id="PS00108">
    <property type="entry name" value="PROTEIN_KINASE_ST"/>
    <property type="match status" value="1"/>
</dbReference>
<evidence type="ECO:0000259" key="12">
    <source>
        <dbReference type="PROSITE" id="PS50011"/>
    </source>
</evidence>
<dbReference type="InterPro" id="IPR008271">
    <property type="entry name" value="Ser/Thr_kinase_AS"/>
</dbReference>
<dbReference type="Gene3D" id="1.10.510.10">
    <property type="entry name" value="Transferase(Phosphotransferase) domain 1"/>
    <property type="match status" value="1"/>
</dbReference>
<dbReference type="Pfam" id="PF14200">
    <property type="entry name" value="RicinB_lectin_2"/>
    <property type="match status" value="1"/>
</dbReference>
<keyword evidence="3" id="KW-0808">Transferase</keyword>
<dbReference type="RefSeq" id="WP_013016625.1">
    <property type="nucleotide sequence ID" value="NC_013947.1"/>
</dbReference>
<dbReference type="Proteomes" id="UP000000844">
    <property type="component" value="Chromosome"/>
</dbReference>
<evidence type="ECO:0000256" key="4">
    <source>
        <dbReference type="ARBA" id="ARBA00022741"/>
    </source>
</evidence>
<keyword evidence="11" id="KW-0812">Transmembrane</keyword>
<evidence type="ECO:0000256" key="3">
    <source>
        <dbReference type="ARBA" id="ARBA00022679"/>
    </source>
</evidence>
<keyword evidence="14" id="KW-1185">Reference proteome</keyword>
<protein>
    <recommendedName>
        <fullName evidence="1">non-specific serine/threonine protein kinase</fullName>
        <ecNumber evidence="1">2.7.11.1</ecNumber>
    </recommendedName>
</protein>
<dbReference type="CDD" id="cd14014">
    <property type="entry name" value="STKc_PknB_like"/>
    <property type="match status" value="1"/>
</dbReference>
<dbReference type="SUPFAM" id="SSF50370">
    <property type="entry name" value="Ricin B-like lectins"/>
    <property type="match status" value="1"/>
</dbReference>
<dbReference type="HOGENOM" id="CLU_526663_0_0_11"/>
<dbReference type="GO" id="GO:0005524">
    <property type="term" value="F:ATP binding"/>
    <property type="evidence" value="ECO:0007669"/>
    <property type="project" value="UniProtKB-UniRule"/>
</dbReference>
<dbReference type="PANTHER" id="PTHR43289">
    <property type="entry name" value="MITOGEN-ACTIVATED PROTEIN KINASE KINASE KINASE 20-RELATED"/>
    <property type="match status" value="1"/>
</dbReference>
<feature type="compositionally biased region" description="Low complexity" evidence="10">
    <location>
        <begin position="327"/>
        <end position="337"/>
    </location>
</feature>